<reference evidence="2" key="1">
    <citation type="submission" date="2022-11" db="UniProtKB">
        <authorList>
            <consortium name="WormBaseParasite"/>
        </authorList>
    </citation>
    <scope>IDENTIFICATION</scope>
</reference>
<dbReference type="InterPro" id="IPR027417">
    <property type="entry name" value="P-loop_NTPase"/>
</dbReference>
<protein>
    <submittedName>
        <fullName evidence="2">Uncharacterized protein</fullName>
    </submittedName>
</protein>
<sequence>MSTYIDSWVCGVNCFHARVAPFDEAAERNREMNEQLEKDRQAETKVIKLLLLGGPESGKSTIFKQMK</sequence>
<dbReference type="SUPFAM" id="SSF52540">
    <property type="entry name" value="P-loop containing nucleoside triphosphate hydrolases"/>
    <property type="match status" value="1"/>
</dbReference>
<evidence type="ECO:0000313" key="1">
    <source>
        <dbReference type="Proteomes" id="UP000887540"/>
    </source>
</evidence>
<evidence type="ECO:0000313" key="2">
    <source>
        <dbReference type="WBParaSite" id="ACRNAN_Path_837.g3219.t1"/>
    </source>
</evidence>
<organism evidence="1 2">
    <name type="scientific">Acrobeloides nanus</name>
    <dbReference type="NCBI Taxonomy" id="290746"/>
    <lineage>
        <taxon>Eukaryota</taxon>
        <taxon>Metazoa</taxon>
        <taxon>Ecdysozoa</taxon>
        <taxon>Nematoda</taxon>
        <taxon>Chromadorea</taxon>
        <taxon>Rhabditida</taxon>
        <taxon>Tylenchina</taxon>
        <taxon>Cephalobomorpha</taxon>
        <taxon>Cephaloboidea</taxon>
        <taxon>Cephalobidae</taxon>
        <taxon>Acrobeloides</taxon>
    </lineage>
</organism>
<name>A0A914CCL2_9BILA</name>
<dbReference type="Proteomes" id="UP000887540">
    <property type="component" value="Unplaced"/>
</dbReference>
<dbReference type="Gene3D" id="3.40.50.300">
    <property type="entry name" value="P-loop containing nucleotide triphosphate hydrolases"/>
    <property type="match status" value="1"/>
</dbReference>
<accession>A0A914CCL2</accession>
<dbReference type="WBParaSite" id="ACRNAN_Path_837.g3219.t1">
    <property type="protein sequence ID" value="ACRNAN_Path_837.g3219.t1"/>
    <property type="gene ID" value="ACRNAN_Path_837.g3219"/>
</dbReference>
<proteinExistence type="predicted"/>
<dbReference type="AlphaFoldDB" id="A0A914CCL2"/>
<keyword evidence="1" id="KW-1185">Reference proteome</keyword>